<dbReference type="Pfam" id="PF01975">
    <property type="entry name" value="SurE"/>
    <property type="match status" value="1"/>
</dbReference>
<comment type="similarity">
    <text evidence="1">Belongs to the SurE nucleotidase family.</text>
</comment>
<name>A0A7S3BDS2_9VIRI</name>
<dbReference type="GO" id="GO:0008252">
    <property type="term" value="F:nucleotidase activity"/>
    <property type="evidence" value="ECO:0007669"/>
    <property type="project" value="InterPro"/>
</dbReference>
<evidence type="ECO:0000256" key="1">
    <source>
        <dbReference type="ARBA" id="ARBA00011062"/>
    </source>
</evidence>
<keyword evidence="3" id="KW-0378">Hydrolase</keyword>
<accession>A0A7S3BDS2</accession>
<dbReference type="AlphaFoldDB" id="A0A7S3BDS2"/>
<dbReference type="Gene3D" id="3.40.1210.10">
    <property type="entry name" value="Survival protein SurE-like phosphatase/nucleotidase"/>
    <property type="match status" value="1"/>
</dbReference>
<proteinExistence type="inferred from homology"/>
<dbReference type="SUPFAM" id="SSF64167">
    <property type="entry name" value="SurE-like"/>
    <property type="match status" value="1"/>
</dbReference>
<keyword evidence="2" id="KW-0479">Metal-binding</keyword>
<feature type="domain" description="Survival protein SurE-like phosphatase/nucleotidase" evidence="4">
    <location>
        <begin position="18"/>
        <end position="189"/>
    </location>
</feature>
<dbReference type="PANTHER" id="PTHR30457:SF0">
    <property type="entry name" value="PHOSPHATASE, PUTATIVE (AFU_ORTHOLOGUE AFUA_4G01070)-RELATED"/>
    <property type="match status" value="1"/>
</dbReference>
<reference evidence="5" key="1">
    <citation type="submission" date="2021-01" db="EMBL/GenBank/DDBJ databases">
        <authorList>
            <person name="Corre E."/>
            <person name="Pelletier E."/>
            <person name="Niang G."/>
            <person name="Scheremetjew M."/>
            <person name="Finn R."/>
            <person name="Kale V."/>
            <person name="Holt S."/>
            <person name="Cochrane G."/>
            <person name="Meng A."/>
            <person name="Brown T."/>
            <person name="Cohen L."/>
        </authorList>
    </citation>
    <scope>NUCLEOTIDE SEQUENCE</scope>
    <source>
        <strain evidence="5">RCC927</strain>
    </source>
</reference>
<evidence type="ECO:0000259" key="4">
    <source>
        <dbReference type="Pfam" id="PF01975"/>
    </source>
</evidence>
<organism evidence="5">
    <name type="scientific">Prasinoderma singulare</name>
    <dbReference type="NCBI Taxonomy" id="676789"/>
    <lineage>
        <taxon>Eukaryota</taxon>
        <taxon>Viridiplantae</taxon>
        <taxon>Prasinodermophyta</taxon>
        <taxon>Prasinodermophyceae</taxon>
        <taxon>Prasinodermales</taxon>
        <taxon>Prasinodermaceae</taxon>
        <taxon>Prasinoderma</taxon>
    </lineage>
</organism>
<dbReference type="InterPro" id="IPR036523">
    <property type="entry name" value="SurE-like_sf"/>
</dbReference>
<evidence type="ECO:0000313" key="5">
    <source>
        <dbReference type="EMBL" id="CAE0130211.1"/>
    </source>
</evidence>
<protein>
    <recommendedName>
        <fullName evidence="4">Survival protein SurE-like phosphatase/nucleotidase domain-containing protein</fullName>
    </recommendedName>
</protein>
<dbReference type="InterPro" id="IPR030048">
    <property type="entry name" value="SurE"/>
</dbReference>
<gene>
    <name evidence="5" type="ORF">PSIN1315_LOCUS2866</name>
</gene>
<evidence type="ECO:0000256" key="2">
    <source>
        <dbReference type="ARBA" id="ARBA00022723"/>
    </source>
</evidence>
<sequence>MRGKRATAAFCAPFPASQVVAPHKDRSAISHGLTVRSPVVVRRAVEAPRAGELVALAVEGTPADCVAMALQAGVLELAAPPAAVVSGVNRGTNAGDNAWYSGTLAGAREGALLGVPINIAISTCDERPTERAYAVAADVAAVLLMQALAARVATQSDQAPLLLNVNVPAVEGAQSLKGALVTTQGDEHIRPYWEAQDVLDGGENPTSSSLTEECLADGVVLRMPAAVSSERAFMNRIAEHVPASRPDADIDSNAVASGFVSVCPLKLTQVAAAGGTLLSETAALVSGLGDTLHQEGHPPAEAALA</sequence>
<dbReference type="EMBL" id="HBHY01004350">
    <property type="protein sequence ID" value="CAE0130211.1"/>
    <property type="molecule type" value="Transcribed_RNA"/>
</dbReference>
<dbReference type="GO" id="GO:0046872">
    <property type="term" value="F:metal ion binding"/>
    <property type="evidence" value="ECO:0007669"/>
    <property type="project" value="UniProtKB-KW"/>
</dbReference>
<dbReference type="PANTHER" id="PTHR30457">
    <property type="entry name" value="5'-NUCLEOTIDASE SURE"/>
    <property type="match status" value="1"/>
</dbReference>
<evidence type="ECO:0000256" key="3">
    <source>
        <dbReference type="ARBA" id="ARBA00022801"/>
    </source>
</evidence>
<dbReference type="InterPro" id="IPR002828">
    <property type="entry name" value="SurE-like_Pase/nucleotidase"/>
</dbReference>